<dbReference type="Pfam" id="PF06825">
    <property type="entry name" value="HSBP1"/>
    <property type="match status" value="1"/>
</dbReference>
<feature type="region of interest" description="Disordered" evidence="2">
    <location>
        <begin position="1"/>
        <end position="25"/>
    </location>
</feature>
<proteinExistence type="inferred from homology"/>
<dbReference type="EMBL" id="MCBQ01018530">
    <property type="protein sequence ID" value="RKF57941.1"/>
    <property type="molecule type" value="Genomic_DNA"/>
</dbReference>
<comment type="caution">
    <text evidence="3">The sequence shown here is derived from an EMBL/GenBank/DDBJ whole genome shotgun (WGS) entry which is preliminary data.</text>
</comment>
<dbReference type="PANTHER" id="PTHR19424">
    <property type="entry name" value="HEAT SHOCK FACTOR BINDING PROTEIN 1"/>
    <property type="match status" value="1"/>
</dbReference>
<comment type="similarity">
    <text evidence="1">Belongs to the HSBP1 family.</text>
</comment>
<sequence length="79" mass="8739">MALDELSNTSKEIKRPSNNNASAPTELSAVVEDLLNTLSNKFAGVSSEIFAKMDEMSRRLDNLEDSLKNNQLPENESPK</sequence>
<dbReference type="PANTHER" id="PTHR19424:SF0">
    <property type="entry name" value="HEAT SHOCK FACTOR BINDING PROTEIN 1"/>
    <property type="match status" value="1"/>
</dbReference>
<gene>
    <name evidence="3" type="ORF">GcM3_185005</name>
</gene>
<organism evidence="3 4">
    <name type="scientific">Golovinomyces cichoracearum</name>
    <dbReference type="NCBI Taxonomy" id="62708"/>
    <lineage>
        <taxon>Eukaryota</taxon>
        <taxon>Fungi</taxon>
        <taxon>Dikarya</taxon>
        <taxon>Ascomycota</taxon>
        <taxon>Pezizomycotina</taxon>
        <taxon>Leotiomycetes</taxon>
        <taxon>Erysiphales</taxon>
        <taxon>Erysiphaceae</taxon>
        <taxon>Golovinomyces</taxon>
    </lineage>
</organism>
<dbReference type="Proteomes" id="UP000283383">
    <property type="component" value="Unassembled WGS sequence"/>
</dbReference>
<dbReference type="FunFam" id="1.20.5.430:FF:000006">
    <property type="entry name" value="Heat shock factor binding 1 protein"/>
    <property type="match status" value="1"/>
</dbReference>
<evidence type="ECO:0000256" key="2">
    <source>
        <dbReference type="SAM" id="MobiDB-lite"/>
    </source>
</evidence>
<keyword evidence="3" id="KW-0346">Stress response</keyword>
<dbReference type="GO" id="GO:0070370">
    <property type="term" value="P:cellular heat acclimation"/>
    <property type="evidence" value="ECO:0007669"/>
    <property type="project" value="TreeGrafter"/>
</dbReference>
<dbReference type="GO" id="GO:0003714">
    <property type="term" value="F:transcription corepressor activity"/>
    <property type="evidence" value="ECO:0007669"/>
    <property type="project" value="InterPro"/>
</dbReference>
<dbReference type="AlphaFoldDB" id="A0A420HKH6"/>
<dbReference type="GO" id="GO:0005634">
    <property type="term" value="C:nucleus"/>
    <property type="evidence" value="ECO:0007669"/>
    <property type="project" value="TreeGrafter"/>
</dbReference>
<evidence type="ECO:0000313" key="4">
    <source>
        <dbReference type="Proteomes" id="UP000283383"/>
    </source>
</evidence>
<name>A0A420HKH6_9PEZI</name>
<protein>
    <submittedName>
        <fullName evidence="3">Putative heat shock factor-binding protein</fullName>
    </submittedName>
</protein>
<evidence type="ECO:0000256" key="1">
    <source>
        <dbReference type="ARBA" id="ARBA00006349"/>
    </source>
</evidence>
<evidence type="ECO:0000313" key="3">
    <source>
        <dbReference type="EMBL" id="RKF57941.1"/>
    </source>
</evidence>
<dbReference type="GO" id="GO:0005829">
    <property type="term" value="C:cytosol"/>
    <property type="evidence" value="ECO:0007669"/>
    <property type="project" value="TreeGrafter"/>
</dbReference>
<accession>A0A420HKH6</accession>
<dbReference type="STRING" id="62708.A0A420HKH6"/>
<dbReference type="Gene3D" id="1.20.5.430">
    <property type="match status" value="1"/>
</dbReference>
<dbReference type="InterPro" id="IPR009643">
    <property type="entry name" value="HS1-bd"/>
</dbReference>
<reference evidence="3 4" key="1">
    <citation type="journal article" date="2018" name="BMC Genomics">
        <title>Comparative genome analyses reveal sequence features reflecting distinct modes of host-adaptation between dicot and monocot powdery mildew.</title>
        <authorList>
            <person name="Wu Y."/>
            <person name="Ma X."/>
            <person name="Pan Z."/>
            <person name="Kale S.D."/>
            <person name="Song Y."/>
            <person name="King H."/>
            <person name="Zhang Q."/>
            <person name="Presley C."/>
            <person name="Deng X."/>
            <person name="Wei C.I."/>
            <person name="Xiao S."/>
        </authorList>
    </citation>
    <scope>NUCLEOTIDE SEQUENCE [LARGE SCALE GENOMIC DNA]</scope>
    <source>
        <strain evidence="3">UMSG3</strain>
    </source>
</reference>
<keyword evidence="4" id="KW-1185">Reference proteome</keyword>